<dbReference type="OrthoDB" id="416834at2759"/>
<dbReference type="CDD" id="cd02440">
    <property type="entry name" value="AdoMet_MTases"/>
    <property type="match status" value="1"/>
</dbReference>
<dbReference type="GO" id="GO:0005789">
    <property type="term" value="C:endoplasmic reticulum membrane"/>
    <property type="evidence" value="ECO:0007669"/>
    <property type="project" value="UniProtKB-SubCell"/>
</dbReference>
<dbReference type="InterPro" id="IPR029063">
    <property type="entry name" value="SAM-dependent_MTases_sf"/>
</dbReference>
<dbReference type="AlphaFoldDB" id="A0A8T0DMX0"/>
<reference evidence="9 10" key="1">
    <citation type="submission" date="2019-07" db="EMBL/GenBank/DDBJ databases">
        <title>Annotation for the trematode Paragonimus westermani.</title>
        <authorList>
            <person name="Choi Y.-J."/>
        </authorList>
    </citation>
    <scope>NUCLEOTIDE SEQUENCE [LARGE SCALE GENOMIC DNA]</scope>
    <source>
        <strain evidence="9">180907_Pwestermani</strain>
    </source>
</reference>
<keyword evidence="10" id="KW-1185">Reference proteome</keyword>
<feature type="transmembrane region" description="Helical" evidence="8">
    <location>
        <begin position="232"/>
        <end position="259"/>
    </location>
</feature>
<comment type="caution">
    <text evidence="9">The sequence shown here is derived from an EMBL/GenBank/DDBJ whole genome shotgun (WGS) entry which is preliminary data.</text>
</comment>
<dbReference type="Pfam" id="PF10294">
    <property type="entry name" value="Methyltransf_16"/>
    <property type="match status" value="1"/>
</dbReference>
<dbReference type="EC" id="2.4.1.-" evidence="8"/>
<evidence type="ECO:0000313" key="9">
    <source>
        <dbReference type="EMBL" id="KAF8568980.1"/>
    </source>
</evidence>
<comment type="subcellular location">
    <subcellularLocation>
        <location evidence="1 8">Endoplasmic reticulum membrane</location>
        <topology evidence="1 8">Multi-pass membrane protein</topology>
    </subcellularLocation>
</comment>
<dbReference type="GO" id="GO:0000026">
    <property type="term" value="F:alpha-1,2-mannosyltransferase activity"/>
    <property type="evidence" value="ECO:0007669"/>
    <property type="project" value="TreeGrafter"/>
</dbReference>
<keyword evidence="7 8" id="KW-0472">Membrane</keyword>
<keyword evidence="6 8" id="KW-1133">Transmembrane helix</keyword>
<evidence type="ECO:0000313" key="10">
    <source>
        <dbReference type="Proteomes" id="UP000699462"/>
    </source>
</evidence>
<dbReference type="Gene3D" id="3.40.50.150">
    <property type="entry name" value="Vaccinia Virus protein VP39"/>
    <property type="match status" value="1"/>
</dbReference>
<dbReference type="PANTHER" id="PTHR22760:SF4">
    <property type="entry name" value="GPI MANNOSYLTRANSFERASE 3"/>
    <property type="match status" value="1"/>
</dbReference>
<feature type="transmembrane region" description="Helical" evidence="8">
    <location>
        <begin position="349"/>
        <end position="365"/>
    </location>
</feature>
<dbReference type="Proteomes" id="UP000699462">
    <property type="component" value="Unassembled WGS sequence"/>
</dbReference>
<keyword evidence="2 8" id="KW-0328">Glycosyltransferase</keyword>
<evidence type="ECO:0000256" key="7">
    <source>
        <dbReference type="ARBA" id="ARBA00023136"/>
    </source>
</evidence>
<dbReference type="SUPFAM" id="SSF53335">
    <property type="entry name" value="S-adenosyl-L-methionine-dependent methyltransferases"/>
    <property type="match status" value="1"/>
</dbReference>
<evidence type="ECO:0000256" key="8">
    <source>
        <dbReference type="RuleBase" id="RU363075"/>
    </source>
</evidence>
<protein>
    <recommendedName>
        <fullName evidence="8">Mannosyltransferase</fullName>
        <ecNumber evidence="8">2.4.1.-</ecNumber>
    </recommendedName>
</protein>
<keyword evidence="5 8" id="KW-0256">Endoplasmic reticulum</keyword>
<dbReference type="Pfam" id="PF03901">
    <property type="entry name" value="Glyco_transf_22"/>
    <property type="match status" value="1"/>
</dbReference>
<sequence length="852" mass="98163">MCALIDVYSLFRSDKRLFVVLLCYRVLNTLLIQTAFVPDEFWQSVEVAHNWTFGYGSLTWEWWPEVALRSPIYPLVFSTIYYLSSWVGIDSRGFILLVPRMLHAVLAALTDLHLYRLASVLSGPIIAKWTLFHQVFNWFTFFCAPRTLANSVEWALTVIGLANFPWQIFCEAPIKQVHSWTDGRFVFAAVVCCLIRPTATLIWIPVCLFHLYHSYRLSSNKRASKRLHQSSLIATVTKIYCFIGITSIVFSCLLDRVYFGHWTINQWNFVRFNLLTDGSHVYGVHSWHWYLSNGVPAMLWTQVPFTLIGMFISWTCDLSSQHTQQRKGVNIVSWSHSLSTDVAIRSSRFLCVICVWTFFCYSLLGHKEFRFLFPLLPLLMYFCGIGTNWLVTRIPSQRWITTTRCLALFVVFTHFPLALYTSLIHQRGTLDALSALHKTIVHGKFDLPQNIRITALMPCHSIPSVGYMHLNVSFDQLACDPDLTGWFDGAQGHLDEADHFYLNPTAWLLNKYKRSVTSRPHFIVMFTHLFEAYPSVRNLLMHQWDYHECGRYFHAHFLTHSKHGNYVFQFGFFTDHFEREKCEHDSNTEYASEIEKFTLDDGIKDIVHLPHLTYEIQNFRQIKYVSGKALEEYLNDTTVRNGNLNYSGVDRAVTSGIDVIPGIIEGGFTVWDGSKELISSIFSRVSTDLFQNRRILELGCGCGLPGIAALLGGASLVTFQDYNREVLRRWTIPNVLLNMESVKHDGRSVEFYSGDWLHIAQLWESTQHPKYDIILTAETIYRPDLYERLLRIIKAALLPDGSAFLLTKSTYAPGGCLYDFLDAVGDMGIFRTDIQEIKCNGVVQFLVQIKWT</sequence>
<feature type="transmembrane region" description="Helical" evidence="8">
    <location>
        <begin position="403"/>
        <end position="423"/>
    </location>
</feature>
<keyword evidence="3" id="KW-0808">Transferase</keyword>
<evidence type="ECO:0000256" key="6">
    <source>
        <dbReference type="ARBA" id="ARBA00022989"/>
    </source>
</evidence>
<comment type="similarity">
    <text evidence="8">Belongs to the glycosyltransferase 22 family.</text>
</comment>
<dbReference type="GO" id="GO:0006506">
    <property type="term" value="P:GPI anchor biosynthetic process"/>
    <property type="evidence" value="ECO:0007669"/>
    <property type="project" value="TreeGrafter"/>
</dbReference>
<evidence type="ECO:0000256" key="5">
    <source>
        <dbReference type="ARBA" id="ARBA00022824"/>
    </source>
</evidence>
<dbReference type="EMBL" id="JTDF01002281">
    <property type="protein sequence ID" value="KAF8568980.1"/>
    <property type="molecule type" value="Genomic_DNA"/>
</dbReference>
<evidence type="ECO:0000256" key="4">
    <source>
        <dbReference type="ARBA" id="ARBA00022692"/>
    </source>
</evidence>
<feature type="transmembrane region" description="Helical" evidence="8">
    <location>
        <begin position="371"/>
        <end position="391"/>
    </location>
</feature>
<evidence type="ECO:0000256" key="3">
    <source>
        <dbReference type="ARBA" id="ARBA00022679"/>
    </source>
</evidence>
<dbReference type="InterPro" id="IPR019410">
    <property type="entry name" value="Methyltransf_16"/>
</dbReference>
<dbReference type="InterPro" id="IPR005599">
    <property type="entry name" value="GPI_mannosylTrfase"/>
</dbReference>
<name>A0A8T0DMX0_9TREM</name>
<dbReference type="PANTHER" id="PTHR22760">
    <property type="entry name" value="GLYCOSYLTRANSFERASE"/>
    <property type="match status" value="1"/>
</dbReference>
<gene>
    <name evidence="9" type="ORF">P879_04606</name>
</gene>
<organism evidence="9 10">
    <name type="scientific">Paragonimus westermani</name>
    <dbReference type="NCBI Taxonomy" id="34504"/>
    <lineage>
        <taxon>Eukaryota</taxon>
        <taxon>Metazoa</taxon>
        <taxon>Spiralia</taxon>
        <taxon>Lophotrochozoa</taxon>
        <taxon>Platyhelminthes</taxon>
        <taxon>Trematoda</taxon>
        <taxon>Digenea</taxon>
        <taxon>Plagiorchiida</taxon>
        <taxon>Troglotremata</taxon>
        <taxon>Troglotrematidae</taxon>
        <taxon>Paragonimus</taxon>
    </lineage>
</organism>
<accession>A0A8T0DMX0</accession>
<feature type="transmembrane region" description="Helical" evidence="8">
    <location>
        <begin position="185"/>
        <end position="211"/>
    </location>
</feature>
<proteinExistence type="inferred from homology"/>
<evidence type="ECO:0000256" key="1">
    <source>
        <dbReference type="ARBA" id="ARBA00004477"/>
    </source>
</evidence>
<keyword evidence="4 8" id="KW-0812">Transmembrane</keyword>
<evidence type="ECO:0000256" key="2">
    <source>
        <dbReference type="ARBA" id="ARBA00022676"/>
    </source>
</evidence>